<dbReference type="CDD" id="cd01399">
    <property type="entry name" value="GlcN6P_deaminase"/>
    <property type="match status" value="1"/>
</dbReference>
<evidence type="ECO:0000259" key="3">
    <source>
        <dbReference type="Pfam" id="PF01182"/>
    </source>
</evidence>
<dbReference type="InterPro" id="IPR037171">
    <property type="entry name" value="NagB/RpiA_transferase-like"/>
</dbReference>
<reference evidence="4 5" key="1">
    <citation type="submission" date="2018-01" db="EMBL/GenBank/DDBJ databases">
        <title>Glutamicibacter soli strain NHPC-3 Whole genome sequence and assembly.</title>
        <authorList>
            <person name="Choudhury P."/>
            <person name="Gupta D."/>
            <person name="Sengupta K."/>
            <person name="Jawed A."/>
            <person name="Sultana N."/>
            <person name="Saha P."/>
        </authorList>
    </citation>
    <scope>NUCLEOTIDE SEQUENCE [LARGE SCALE GENOMIC DNA]</scope>
    <source>
        <strain evidence="4 5">NHPC-3</strain>
    </source>
</reference>
<dbReference type="InterPro" id="IPR006148">
    <property type="entry name" value="Glc/Gal-6P_isomerase"/>
</dbReference>
<gene>
    <name evidence="4" type="ORF">C1H84_05060</name>
</gene>
<dbReference type="PROSITE" id="PS01161">
    <property type="entry name" value="GLC_GALNAC_ISOMERASE"/>
    <property type="match status" value="1"/>
</dbReference>
<sequence>MRVLIGSSADQVARIAADNVLAGLAEHGNGKRQVLGLATGSSPLGLYRELGKAVSESRADFSDTLGFALDEYIGIPDTHEQSYRQTLVNEVCHVIGLRPENLCVPQGTGDSVIAVQAAADAYDAAIKAAGGVQVQILGIGANGHLGFNEPGSALTSRTRIKRLASKTREDNARFFAGIEHVPTHCVTQGLGTILDAGRLVLVATGAGKADAIAAAVEGPLSAACPGSVLQLHRDAVVVLDEAAASKLTQREYYDDAAAGISEENLVVV</sequence>
<name>A0A365YJB1_9MICC</name>
<dbReference type="RefSeq" id="WP_113606727.1">
    <property type="nucleotide sequence ID" value="NZ_POAF01000002.1"/>
</dbReference>
<comment type="caution">
    <text evidence="4">The sequence shown here is derived from an EMBL/GenBank/DDBJ whole genome shotgun (WGS) entry which is preliminary data.</text>
</comment>
<dbReference type="GO" id="GO:0042802">
    <property type="term" value="F:identical protein binding"/>
    <property type="evidence" value="ECO:0007669"/>
    <property type="project" value="TreeGrafter"/>
</dbReference>
<keyword evidence="1" id="KW-0378">Hydrolase</keyword>
<evidence type="ECO:0000313" key="4">
    <source>
        <dbReference type="EMBL" id="RBM02801.1"/>
    </source>
</evidence>
<proteinExistence type="predicted"/>
<dbReference type="EMBL" id="POAF01000002">
    <property type="protein sequence ID" value="RBM02801.1"/>
    <property type="molecule type" value="Genomic_DNA"/>
</dbReference>
<dbReference type="InterPro" id="IPR004547">
    <property type="entry name" value="Glucosamine6P_isomerase"/>
</dbReference>
<dbReference type="Proteomes" id="UP000252167">
    <property type="component" value="Unassembled WGS sequence"/>
</dbReference>
<dbReference type="PANTHER" id="PTHR11280:SF5">
    <property type="entry name" value="GLUCOSAMINE-6-PHOSPHATE ISOMERASE"/>
    <property type="match status" value="1"/>
</dbReference>
<dbReference type="GO" id="GO:0005975">
    <property type="term" value="P:carbohydrate metabolic process"/>
    <property type="evidence" value="ECO:0007669"/>
    <property type="project" value="InterPro"/>
</dbReference>
<evidence type="ECO:0000256" key="1">
    <source>
        <dbReference type="ARBA" id="ARBA00022801"/>
    </source>
</evidence>
<protein>
    <submittedName>
        <fullName evidence="4">Glucosamine-6-phosphate deaminase</fullName>
    </submittedName>
</protein>
<dbReference type="InterPro" id="IPR018321">
    <property type="entry name" value="Glucosamine6P_isomerase_CS"/>
</dbReference>
<dbReference type="GO" id="GO:0004342">
    <property type="term" value="F:glucosamine-6-phosphate deaminase activity"/>
    <property type="evidence" value="ECO:0007669"/>
    <property type="project" value="InterPro"/>
</dbReference>
<dbReference type="GO" id="GO:0005737">
    <property type="term" value="C:cytoplasm"/>
    <property type="evidence" value="ECO:0007669"/>
    <property type="project" value="TreeGrafter"/>
</dbReference>
<keyword evidence="2" id="KW-0119">Carbohydrate metabolism</keyword>
<evidence type="ECO:0000256" key="2">
    <source>
        <dbReference type="ARBA" id="ARBA00023277"/>
    </source>
</evidence>
<dbReference type="PANTHER" id="PTHR11280">
    <property type="entry name" value="GLUCOSAMINE-6-PHOSPHATE ISOMERASE"/>
    <property type="match status" value="1"/>
</dbReference>
<organism evidence="4 5">
    <name type="scientific">Glutamicibacter soli</name>
    <dbReference type="NCBI Taxonomy" id="453836"/>
    <lineage>
        <taxon>Bacteria</taxon>
        <taxon>Bacillati</taxon>
        <taxon>Actinomycetota</taxon>
        <taxon>Actinomycetes</taxon>
        <taxon>Micrococcales</taxon>
        <taxon>Micrococcaceae</taxon>
        <taxon>Glutamicibacter</taxon>
    </lineage>
</organism>
<evidence type="ECO:0000313" key="5">
    <source>
        <dbReference type="Proteomes" id="UP000252167"/>
    </source>
</evidence>
<accession>A0A365YJB1</accession>
<dbReference type="SUPFAM" id="SSF100950">
    <property type="entry name" value="NagB/RpiA/CoA transferase-like"/>
    <property type="match status" value="1"/>
</dbReference>
<dbReference type="SMR" id="A0A365YJB1"/>
<dbReference type="GO" id="GO:0019262">
    <property type="term" value="P:N-acetylneuraminate catabolic process"/>
    <property type="evidence" value="ECO:0007669"/>
    <property type="project" value="TreeGrafter"/>
</dbReference>
<dbReference type="AlphaFoldDB" id="A0A365YJB1"/>
<dbReference type="GO" id="GO:0006043">
    <property type="term" value="P:glucosamine catabolic process"/>
    <property type="evidence" value="ECO:0007669"/>
    <property type="project" value="TreeGrafter"/>
</dbReference>
<feature type="domain" description="Glucosamine/galactosamine-6-phosphate isomerase" evidence="3">
    <location>
        <begin position="8"/>
        <end position="233"/>
    </location>
</feature>
<keyword evidence="5" id="KW-1185">Reference proteome</keyword>
<dbReference type="GO" id="GO:0006046">
    <property type="term" value="P:N-acetylglucosamine catabolic process"/>
    <property type="evidence" value="ECO:0007669"/>
    <property type="project" value="TreeGrafter"/>
</dbReference>
<dbReference type="Pfam" id="PF01182">
    <property type="entry name" value="Glucosamine_iso"/>
    <property type="match status" value="1"/>
</dbReference>
<dbReference type="Gene3D" id="3.40.50.1360">
    <property type="match status" value="1"/>
</dbReference>